<comment type="caution">
    <text evidence="2">The sequence shown here is derived from an EMBL/GenBank/DDBJ whole genome shotgun (WGS) entry which is preliminary data.</text>
</comment>
<evidence type="ECO:0008006" key="4">
    <source>
        <dbReference type="Google" id="ProtNLM"/>
    </source>
</evidence>
<proteinExistence type="predicted"/>
<accession>A0A1C1YTV5</accession>
<evidence type="ECO:0000313" key="3">
    <source>
        <dbReference type="Proteomes" id="UP000094795"/>
    </source>
</evidence>
<evidence type="ECO:0000256" key="1">
    <source>
        <dbReference type="SAM" id="MobiDB-lite"/>
    </source>
</evidence>
<dbReference type="RefSeq" id="WP_066180130.1">
    <property type="nucleotide sequence ID" value="NZ_LQZT01000023.1"/>
</dbReference>
<keyword evidence="3" id="KW-1185">Reference proteome</keyword>
<dbReference type="OrthoDB" id="8391330at2"/>
<evidence type="ECO:0000313" key="2">
    <source>
        <dbReference type="EMBL" id="OCW56968.1"/>
    </source>
</evidence>
<sequence>MQQRVYDFIPQSDGWAVVVDGRLVASYASLYLAVTAVKAGTHGKITDRSRLVMRRQGVDGSLHDLPGPHDTSAARDTRLLH</sequence>
<organism evidence="2 3">
    <name type="scientific">Hoeflea olei</name>
    <dbReference type="NCBI Taxonomy" id="1480615"/>
    <lineage>
        <taxon>Bacteria</taxon>
        <taxon>Pseudomonadati</taxon>
        <taxon>Pseudomonadota</taxon>
        <taxon>Alphaproteobacteria</taxon>
        <taxon>Hyphomicrobiales</taxon>
        <taxon>Rhizobiaceae</taxon>
        <taxon>Hoeflea</taxon>
    </lineage>
</organism>
<gene>
    <name evidence="2" type="ORF">AWJ14_07380</name>
</gene>
<dbReference type="EMBL" id="LQZT01000023">
    <property type="protein sequence ID" value="OCW56968.1"/>
    <property type="molecule type" value="Genomic_DNA"/>
</dbReference>
<dbReference type="AlphaFoldDB" id="A0A1C1YTV5"/>
<protein>
    <recommendedName>
        <fullName evidence="4">DUF2188 domain-containing protein</fullName>
    </recommendedName>
</protein>
<feature type="region of interest" description="Disordered" evidence="1">
    <location>
        <begin position="58"/>
        <end position="81"/>
    </location>
</feature>
<name>A0A1C1YTV5_9HYPH</name>
<feature type="compositionally biased region" description="Basic and acidic residues" evidence="1">
    <location>
        <begin position="72"/>
        <end position="81"/>
    </location>
</feature>
<dbReference type="Proteomes" id="UP000094795">
    <property type="component" value="Unassembled WGS sequence"/>
</dbReference>
<reference evidence="2 3" key="1">
    <citation type="submission" date="2015-12" db="EMBL/GenBank/DDBJ databases">
        <authorList>
            <person name="Shamseldin A."/>
            <person name="Moawad H."/>
            <person name="Abd El-Rahim W.M."/>
            <person name="Sadowsky M.J."/>
        </authorList>
    </citation>
    <scope>NUCLEOTIDE SEQUENCE [LARGE SCALE GENOMIC DNA]</scope>
    <source>
        <strain evidence="2 3">JC234</strain>
    </source>
</reference>